<proteinExistence type="predicted"/>
<gene>
    <name evidence="1" type="ORF">HPB50_012767</name>
</gene>
<dbReference type="EMBL" id="CM023481">
    <property type="protein sequence ID" value="KAH6946319.1"/>
    <property type="molecule type" value="Genomic_DNA"/>
</dbReference>
<name>A0ACB7TJJ9_HYAAI</name>
<organism evidence="1 2">
    <name type="scientific">Hyalomma asiaticum</name>
    <name type="common">Tick</name>
    <dbReference type="NCBI Taxonomy" id="266040"/>
    <lineage>
        <taxon>Eukaryota</taxon>
        <taxon>Metazoa</taxon>
        <taxon>Ecdysozoa</taxon>
        <taxon>Arthropoda</taxon>
        <taxon>Chelicerata</taxon>
        <taxon>Arachnida</taxon>
        <taxon>Acari</taxon>
        <taxon>Parasitiformes</taxon>
        <taxon>Ixodida</taxon>
        <taxon>Ixodoidea</taxon>
        <taxon>Ixodidae</taxon>
        <taxon>Hyalomminae</taxon>
        <taxon>Hyalomma</taxon>
    </lineage>
</organism>
<comment type="caution">
    <text evidence="1">The sequence shown here is derived from an EMBL/GenBank/DDBJ whole genome shotgun (WGS) entry which is preliminary data.</text>
</comment>
<sequence>MTRCRHHYAVCIGRIASSDYGQFLRALQAAQQNLSKESKLAHDGDIIVCTDELVECQSIDSTRELCQLAPNFGGSTCDVFVLSSNWVSSPGMRKPAGLKQFGLSPS</sequence>
<accession>A0ACB7TJJ9</accession>
<keyword evidence="2" id="KW-1185">Reference proteome</keyword>
<reference evidence="1" key="1">
    <citation type="submission" date="2020-05" db="EMBL/GenBank/DDBJ databases">
        <title>Large-scale comparative analyses of tick genomes elucidate their genetic diversity and vector capacities.</title>
        <authorList>
            <person name="Jia N."/>
            <person name="Wang J."/>
            <person name="Shi W."/>
            <person name="Du L."/>
            <person name="Sun Y."/>
            <person name="Zhan W."/>
            <person name="Jiang J."/>
            <person name="Wang Q."/>
            <person name="Zhang B."/>
            <person name="Ji P."/>
            <person name="Sakyi L.B."/>
            <person name="Cui X."/>
            <person name="Yuan T."/>
            <person name="Jiang B."/>
            <person name="Yang W."/>
            <person name="Lam T.T.-Y."/>
            <person name="Chang Q."/>
            <person name="Ding S."/>
            <person name="Wang X."/>
            <person name="Zhu J."/>
            <person name="Ruan X."/>
            <person name="Zhao L."/>
            <person name="Wei J."/>
            <person name="Que T."/>
            <person name="Du C."/>
            <person name="Cheng J."/>
            <person name="Dai P."/>
            <person name="Han X."/>
            <person name="Huang E."/>
            <person name="Gao Y."/>
            <person name="Liu J."/>
            <person name="Shao H."/>
            <person name="Ye R."/>
            <person name="Li L."/>
            <person name="Wei W."/>
            <person name="Wang X."/>
            <person name="Wang C."/>
            <person name="Yang T."/>
            <person name="Huo Q."/>
            <person name="Li W."/>
            <person name="Guo W."/>
            <person name="Chen H."/>
            <person name="Zhou L."/>
            <person name="Ni X."/>
            <person name="Tian J."/>
            <person name="Zhou Y."/>
            <person name="Sheng Y."/>
            <person name="Liu T."/>
            <person name="Pan Y."/>
            <person name="Xia L."/>
            <person name="Li J."/>
            <person name="Zhao F."/>
            <person name="Cao W."/>
        </authorList>
    </citation>
    <scope>NUCLEOTIDE SEQUENCE</scope>
    <source>
        <strain evidence="1">Hyas-2018</strain>
    </source>
</reference>
<protein>
    <submittedName>
        <fullName evidence="1">Uncharacterized protein</fullName>
    </submittedName>
</protein>
<evidence type="ECO:0000313" key="1">
    <source>
        <dbReference type="EMBL" id="KAH6946319.1"/>
    </source>
</evidence>
<evidence type="ECO:0000313" key="2">
    <source>
        <dbReference type="Proteomes" id="UP000821845"/>
    </source>
</evidence>
<dbReference type="Proteomes" id="UP000821845">
    <property type="component" value="Chromosome 1"/>
</dbReference>